<dbReference type="EMBL" id="FNCE01000002">
    <property type="protein sequence ID" value="SDF75327.1"/>
    <property type="molecule type" value="Genomic_DNA"/>
</dbReference>
<evidence type="ECO:0000313" key="2">
    <source>
        <dbReference type="Proteomes" id="UP000199415"/>
    </source>
</evidence>
<sequence>MTRRPDHVARRGFSLLELAIALAIIGLLAGGTMQLVTAFSAEQRLDVTRQRLKAVEQALVRYASRHGRLPCPRDASAMTVASVDDGIVSAGFGGGDPGRIQLAEGKTSDNTIDISETLDNSDPVSVEMSITLSNPGDNKPKTGTKTFQVDGTGDASSIASEIGDAIESAGGSAFSKIDDVDENGTTLTLNPTGNWSLSSSSCDSGDGAVTCDGPGGGGSTGTSMTIANGSDPSGTDPNWNDAAAACTRGSAYAGVPYRQLGIQKSAALDGWNRQITYVVFDGDAGMTRQNGLNLSLAVAAEDSDPGKKDTSLTKSGLGSPTLQTDYLPFLQKWLTADADLTDSNQNPDEAVGLRVSTDEADTGPYSLDPVQGGGAAFVLISHGPNGVGAFTRNGSQIVDGGVAFGDGEETNRDTAERLANGSADSEDIDDRTFIDRARNESESGEHYDDIVRAMSVHELARRAGWTPLAGR</sequence>
<reference evidence="1 2" key="1">
    <citation type="submission" date="2016-10" db="EMBL/GenBank/DDBJ databases">
        <authorList>
            <person name="de Groot N.N."/>
        </authorList>
    </citation>
    <scope>NUCLEOTIDE SEQUENCE [LARGE SCALE GENOMIC DNA]</scope>
    <source>
        <strain evidence="1 2">DSM 25584</strain>
    </source>
</reference>
<dbReference type="InterPro" id="IPR045584">
    <property type="entry name" value="Pilin-like"/>
</dbReference>
<keyword evidence="2" id="KW-1185">Reference proteome</keyword>
<dbReference type="AlphaFoldDB" id="A0A1G7NN24"/>
<dbReference type="RefSeq" id="WP_176758509.1">
    <property type="nucleotide sequence ID" value="NZ_FNCE01000002.1"/>
</dbReference>
<proteinExistence type="predicted"/>
<protein>
    <submittedName>
        <fullName evidence="1">Prepilin-type N-terminal cleavage/methylation domain-containing protein</fullName>
    </submittedName>
</protein>
<evidence type="ECO:0000313" key="1">
    <source>
        <dbReference type="EMBL" id="SDF75327.1"/>
    </source>
</evidence>
<gene>
    <name evidence="1" type="ORF">SAMN05216241_102230</name>
</gene>
<dbReference type="NCBIfam" id="TIGR02532">
    <property type="entry name" value="IV_pilin_GFxxxE"/>
    <property type="match status" value="1"/>
</dbReference>
<dbReference type="PROSITE" id="PS00409">
    <property type="entry name" value="PROKAR_NTER_METHYL"/>
    <property type="match status" value="1"/>
</dbReference>
<dbReference type="STRING" id="1082479.SAMN05216241_102230"/>
<dbReference type="InterPro" id="IPR012902">
    <property type="entry name" value="N_methyl_site"/>
</dbReference>
<accession>A0A1G7NN24</accession>
<dbReference type="Gene3D" id="3.30.700.10">
    <property type="entry name" value="Glycoprotein, Type 4 Pilin"/>
    <property type="match status" value="1"/>
</dbReference>
<dbReference type="Pfam" id="PF07963">
    <property type="entry name" value="N_methyl"/>
    <property type="match status" value="1"/>
</dbReference>
<name>A0A1G7NN24_9PROT</name>
<organism evidence="1 2">
    <name type="scientific">Limimonas halophila</name>
    <dbReference type="NCBI Taxonomy" id="1082479"/>
    <lineage>
        <taxon>Bacteria</taxon>
        <taxon>Pseudomonadati</taxon>
        <taxon>Pseudomonadota</taxon>
        <taxon>Alphaproteobacteria</taxon>
        <taxon>Rhodospirillales</taxon>
        <taxon>Rhodovibrionaceae</taxon>
        <taxon>Limimonas</taxon>
    </lineage>
</organism>
<dbReference type="Proteomes" id="UP000199415">
    <property type="component" value="Unassembled WGS sequence"/>
</dbReference>
<dbReference type="SUPFAM" id="SSF54523">
    <property type="entry name" value="Pili subunits"/>
    <property type="match status" value="1"/>
</dbReference>